<evidence type="ECO:0000313" key="8">
    <source>
        <dbReference type="Proteomes" id="UP000623269"/>
    </source>
</evidence>
<dbReference type="InterPro" id="IPR039425">
    <property type="entry name" value="RNA_pol_sigma-70-like"/>
</dbReference>
<comment type="caution">
    <text evidence="7">The sequence shown here is derived from an EMBL/GenBank/DDBJ whole genome shotgun (WGS) entry which is preliminary data.</text>
</comment>
<proteinExistence type="inferred from homology"/>
<dbReference type="PANTHER" id="PTHR43133:SF60">
    <property type="entry name" value="RNA POLYMERASE SIGMA FACTOR SIGV"/>
    <property type="match status" value="1"/>
</dbReference>
<dbReference type="GO" id="GO:0016987">
    <property type="term" value="F:sigma factor activity"/>
    <property type="evidence" value="ECO:0007669"/>
    <property type="project" value="UniProtKB-KW"/>
</dbReference>
<dbReference type="CDD" id="cd06171">
    <property type="entry name" value="Sigma70_r4"/>
    <property type="match status" value="1"/>
</dbReference>
<dbReference type="NCBIfam" id="TIGR02937">
    <property type="entry name" value="sigma70-ECF"/>
    <property type="match status" value="1"/>
</dbReference>
<dbReference type="GO" id="GO:0003677">
    <property type="term" value="F:DNA binding"/>
    <property type="evidence" value="ECO:0007669"/>
    <property type="project" value="InterPro"/>
</dbReference>
<dbReference type="Pfam" id="PF08281">
    <property type="entry name" value="Sigma70_r4_2"/>
    <property type="match status" value="1"/>
</dbReference>
<dbReference type="GO" id="GO:0006352">
    <property type="term" value="P:DNA-templated transcription initiation"/>
    <property type="evidence" value="ECO:0007669"/>
    <property type="project" value="InterPro"/>
</dbReference>
<dbReference type="InterPro" id="IPR036388">
    <property type="entry name" value="WH-like_DNA-bd_sf"/>
</dbReference>
<dbReference type="SUPFAM" id="SSF88946">
    <property type="entry name" value="Sigma2 domain of RNA polymerase sigma factors"/>
    <property type="match status" value="1"/>
</dbReference>
<evidence type="ECO:0000256" key="1">
    <source>
        <dbReference type="ARBA" id="ARBA00010641"/>
    </source>
</evidence>
<feature type="domain" description="RNA polymerase sigma-70 region 2" evidence="5">
    <location>
        <begin position="20"/>
        <end position="89"/>
    </location>
</feature>
<name>A0A8J7KSC7_9FIRM</name>
<gene>
    <name evidence="7" type="ORF">I5677_04610</name>
</gene>
<dbReference type="EMBL" id="JAEAGR010000003">
    <property type="protein sequence ID" value="MBH1940176.1"/>
    <property type="molecule type" value="Genomic_DNA"/>
</dbReference>
<evidence type="ECO:0000313" key="7">
    <source>
        <dbReference type="EMBL" id="MBH1940176.1"/>
    </source>
</evidence>
<evidence type="ECO:0000256" key="4">
    <source>
        <dbReference type="ARBA" id="ARBA00023163"/>
    </source>
</evidence>
<keyword evidence="8" id="KW-1185">Reference proteome</keyword>
<sequence>MLSFILTIEDVKKRDKMEDLYITYRKELFYISYQILHSYHDAEDVIQNAFIKIYKHLDKIGEIKCKKTRAYLVIVVRNLSFDRYNEKKRIMPTEFTDGLEIDDTSLSLDEHVLNLERGKELAEALSKINSGYADILSLRYYYEMSLTEIGDLLNLSTDNVCVKIHRAKAALKKILSEGGVTNE</sequence>
<dbReference type="SUPFAM" id="SSF88659">
    <property type="entry name" value="Sigma3 and sigma4 domains of RNA polymerase sigma factors"/>
    <property type="match status" value="1"/>
</dbReference>
<protein>
    <submittedName>
        <fullName evidence="7">Sigma-70 family RNA polymerase sigma factor</fullName>
    </submittedName>
</protein>
<feature type="domain" description="RNA polymerase sigma factor 70 region 4 type 2" evidence="6">
    <location>
        <begin position="120"/>
        <end position="171"/>
    </location>
</feature>
<accession>A0A8J7KSC7</accession>
<evidence type="ECO:0000259" key="6">
    <source>
        <dbReference type="Pfam" id="PF08281"/>
    </source>
</evidence>
<dbReference type="Gene3D" id="1.10.1740.10">
    <property type="match status" value="1"/>
</dbReference>
<dbReference type="PANTHER" id="PTHR43133">
    <property type="entry name" value="RNA POLYMERASE ECF-TYPE SIGMA FACTO"/>
    <property type="match status" value="1"/>
</dbReference>
<evidence type="ECO:0000256" key="2">
    <source>
        <dbReference type="ARBA" id="ARBA00023015"/>
    </source>
</evidence>
<dbReference type="InterPro" id="IPR013324">
    <property type="entry name" value="RNA_pol_sigma_r3/r4-like"/>
</dbReference>
<dbReference type="Pfam" id="PF04542">
    <property type="entry name" value="Sigma70_r2"/>
    <property type="match status" value="1"/>
</dbReference>
<comment type="similarity">
    <text evidence="1">Belongs to the sigma-70 factor family. ECF subfamily.</text>
</comment>
<dbReference type="Proteomes" id="UP000623269">
    <property type="component" value="Unassembled WGS sequence"/>
</dbReference>
<keyword evidence="2" id="KW-0805">Transcription regulation</keyword>
<dbReference type="InterPro" id="IPR013249">
    <property type="entry name" value="RNA_pol_sigma70_r4_t2"/>
</dbReference>
<dbReference type="AlphaFoldDB" id="A0A8J7KSC7"/>
<dbReference type="RefSeq" id="WP_197660394.1">
    <property type="nucleotide sequence ID" value="NZ_JAEAGR010000003.1"/>
</dbReference>
<keyword evidence="3" id="KW-0731">Sigma factor</keyword>
<reference evidence="7" key="1">
    <citation type="submission" date="2020-12" db="EMBL/GenBank/DDBJ databases">
        <title>M. sibirica DSM 26468T genome.</title>
        <authorList>
            <person name="Thieme N."/>
            <person name="Rettenmaier R."/>
            <person name="Zverlov V."/>
            <person name="Liebl W."/>
        </authorList>
    </citation>
    <scope>NUCLEOTIDE SEQUENCE</scope>
    <source>
        <strain evidence="7">DSM 26468</strain>
    </source>
</reference>
<keyword evidence="4" id="KW-0804">Transcription</keyword>
<organism evidence="7 8">
    <name type="scientific">Mobilitalea sibirica</name>
    <dbReference type="NCBI Taxonomy" id="1462919"/>
    <lineage>
        <taxon>Bacteria</taxon>
        <taxon>Bacillati</taxon>
        <taxon>Bacillota</taxon>
        <taxon>Clostridia</taxon>
        <taxon>Lachnospirales</taxon>
        <taxon>Lachnospiraceae</taxon>
        <taxon>Mobilitalea</taxon>
    </lineage>
</organism>
<evidence type="ECO:0000259" key="5">
    <source>
        <dbReference type="Pfam" id="PF04542"/>
    </source>
</evidence>
<dbReference type="InterPro" id="IPR014284">
    <property type="entry name" value="RNA_pol_sigma-70_dom"/>
</dbReference>
<dbReference type="Gene3D" id="1.10.10.10">
    <property type="entry name" value="Winged helix-like DNA-binding domain superfamily/Winged helix DNA-binding domain"/>
    <property type="match status" value="1"/>
</dbReference>
<evidence type="ECO:0000256" key="3">
    <source>
        <dbReference type="ARBA" id="ARBA00023082"/>
    </source>
</evidence>
<dbReference type="InterPro" id="IPR013325">
    <property type="entry name" value="RNA_pol_sigma_r2"/>
</dbReference>
<dbReference type="InterPro" id="IPR007627">
    <property type="entry name" value="RNA_pol_sigma70_r2"/>
</dbReference>